<reference evidence="1" key="1">
    <citation type="submission" date="2019-06" db="EMBL/GenBank/DDBJ databases">
        <authorList>
            <person name="Le Quere A."/>
            <person name="Colella S."/>
        </authorList>
    </citation>
    <scope>NUCLEOTIDE SEQUENCE</scope>
    <source>
        <strain evidence="1">EmedicaeMD41</strain>
    </source>
</reference>
<gene>
    <name evidence="1" type="ORF">EMEDMD4_360002</name>
</gene>
<protein>
    <submittedName>
        <fullName evidence="1">Uncharacterized protein</fullName>
    </submittedName>
</protein>
<accession>A0A508WX20</accession>
<proteinExistence type="predicted"/>
<dbReference type="Proteomes" id="UP000507954">
    <property type="component" value="Unassembled WGS sequence"/>
</dbReference>
<dbReference type="EMBL" id="CABFNB010000102">
    <property type="protein sequence ID" value="VTZ62121.1"/>
    <property type="molecule type" value="Genomic_DNA"/>
</dbReference>
<sequence>MLENADTFSNLSTVIRPDIYAEPMKLSFELFQNGYKLILSNF</sequence>
<evidence type="ECO:0000313" key="1">
    <source>
        <dbReference type="EMBL" id="VTZ62121.1"/>
    </source>
</evidence>
<organism evidence="1">
    <name type="scientific">Sinorhizobium medicae</name>
    <dbReference type="NCBI Taxonomy" id="110321"/>
    <lineage>
        <taxon>Bacteria</taxon>
        <taxon>Pseudomonadati</taxon>
        <taxon>Pseudomonadota</taxon>
        <taxon>Alphaproteobacteria</taxon>
        <taxon>Hyphomicrobiales</taxon>
        <taxon>Rhizobiaceae</taxon>
        <taxon>Sinorhizobium/Ensifer group</taxon>
        <taxon>Sinorhizobium</taxon>
    </lineage>
</organism>
<name>A0A508WX20_9HYPH</name>
<dbReference type="AlphaFoldDB" id="A0A508WX20"/>